<dbReference type="InterPro" id="IPR032675">
    <property type="entry name" value="LRR_dom_sf"/>
</dbReference>
<dbReference type="Pfam" id="PF00560">
    <property type="entry name" value="LRR_1"/>
    <property type="match status" value="1"/>
</dbReference>
<dbReference type="Pfam" id="PF13855">
    <property type="entry name" value="LRR_8"/>
    <property type="match status" value="3"/>
</dbReference>
<keyword evidence="2" id="KW-0677">Repeat</keyword>
<sequence>MQPERAIFIILTCGAIFQPVRSQKYNCSYDSYSSSLAVFKNVKVQSSDSPTFTCSLKFALQNVTFTNASLAQVPKSLFDTHTSLSNVNLTSSGIKNINRYSLQNAKQLSDLDLSHNELQELTGYCFSGANALTFLYLSHNIIRTIDNTAFSSLTQLLFLNLNHNMLRVLDSNVFAMLGSLKYLYLSSNELQTVQKGLFSKNTNLDTIDLSRNNISTVEAGALVIGASGKSTNVLSYLSLSSNNLSTLNLVDVKVKTLMVYFNVLKEISISPWIEEIDADYNCISLIVLTNASTDMRLHTLRLESNSIASLESIGQLQSLKHLDLSNNQMRPLNLTSFTKLTNLERLELRRTSISNLRHGTFAQQKSLKWLDISYNKLEQFDFDILNFSTNLEKIFLDGNRLKSIEFAQLKRTFPSLNQIGVEDNNWNCSHLIKLVRYCNDSSIDLFKLTSVIRYQTNVEGIYCYDDRDSQAIAINTQQQMEIKPYLSNTSTHDGLQAMQTSVPDALPANQSFRLDGALYDLMKNMSTLQKDLSGLRQSMFEMRLALLSNRTNASADAVNVELRRIIETANNLTLDKHELEFKIYQQTLKVEMALNIAKEGRQGNHSGVGIELAALARQLGEVQPNAEGSSHGVGLIIAVLVMNCLLMGVFVFVLLKTYRQPFSVARMHYIPSDGCVTTILDNDV</sequence>
<feature type="signal peptide" evidence="4">
    <location>
        <begin position="1"/>
        <end position="22"/>
    </location>
</feature>
<evidence type="ECO:0000313" key="5">
    <source>
        <dbReference type="EnsemblMetazoa" id="ADIR014008-PA"/>
    </source>
</evidence>
<dbReference type="SMART" id="SM00365">
    <property type="entry name" value="LRR_SD22"/>
    <property type="match status" value="5"/>
</dbReference>
<feature type="chain" id="PRO_5008130505" description="Leucine rich immune protein (TM)" evidence="4">
    <location>
        <begin position="23"/>
        <end position="684"/>
    </location>
</feature>
<evidence type="ECO:0000313" key="6">
    <source>
        <dbReference type="Proteomes" id="UP000075884"/>
    </source>
</evidence>
<reference evidence="6" key="1">
    <citation type="submission" date="2013-03" db="EMBL/GenBank/DDBJ databases">
        <title>The Genome Sequence of Anopheles dirus WRAIR2.</title>
        <authorList>
            <consortium name="The Broad Institute Genomics Platform"/>
            <person name="Neafsey D.E."/>
            <person name="Walton C."/>
            <person name="Walker B."/>
            <person name="Young S.K."/>
            <person name="Zeng Q."/>
            <person name="Gargeya S."/>
            <person name="Fitzgerald M."/>
            <person name="Haas B."/>
            <person name="Abouelleil A."/>
            <person name="Allen A.W."/>
            <person name="Alvarado L."/>
            <person name="Arachchi H.M."/>
            <person name="Berlin A.M."/>
            <person name="Chapman S.B."/>
            <person name="Gainer-Dewar J."/>
            <person name="Goldberg J."/>
            <person name="Griggs A."/>
            <person name="Gujja S."/>
            <person name="Hansen M."/>
            <person name="Howarth C."/>
            <person name="Imamovic A."/>
            <person name="Ireland A."/>
            <person name="Larimer J."/>
            <person name="McCowan C."/>
            <person name="Murphy C."/>
            <person name="Pearson M."/>
            <person name="Poon T.W."/>
            <person name="Priest M."/>
            <person name="Roberts A."/>
            <person name="Saif S."/>
            <person name="Shea T."/>
            <person name="Sisk P."/>
            <person name="Sykes S."/>
            <person name="Wortman J."/>
            <person name="Nusbaum C."/>
            <person name="Birren B."/>
        </authorList>
    </citation>
    <scope>NUCLEOTIDE SEQUENCE [LARGE SCALE GENOMIC DNA]</scope>
    <source>
        <strain evidence="6">WRAIR2</strain>
    </source>
</reference>
<dbReference type="Proteomes" id="UP000075884">
    <property type="component" value="Unassembled WGS sequence"/>
</dbReference>
<accession>A0A182NVR4</accession>
<dbReference type="SUPFAM" id="SSF52058">
    <property type="entry name" value="L domain-like"/>
    <property type="match status" value="1"/>
</dbReference>
<dbReference type="STRING" id="7168.A0A182NVR4"/>
<dbReference type="SMART" id="SM00369">
    <property type="entry name" value="LRR_TYP"/>
    <property type="match status" value="7"/>
</dbReference>
<keyword evidence="4" id="KW-0732">Signal</keyword>
<dbReference type="PRINTS" id="PR00019">
    <property type="entry name" value="LEURICHRPT"/>
</dbReference>
<dbReference type="AlphaFoldDB" id="A0A182NVR4"/>
<dbReference type="PANTHER" id="PTHR24366">
    <property type="entry name" value="IG(IMMUNOGLOBULIN) AND LRR(LEUCINE RICH REPEAT) DOMAINS"/>
    <property type="match status" value="1"/>
</dbReference>
<dbReference type="InterPro" id="IPR003591">
    <property type="entry name" value="Leu-rich_rpt_typical-subtyp"/>
</dbReference>
<dbReference type="Gene3D" id="3.80.10.10">
    <property type="entry name" value="Ribonuclease Inhibitor"/>
    <property type="match status" value="2"/>
</dbReference>
<dbReference type="PANTHER" id="PTHR24366:SF96">
    <property type="entry name" value="LEUCINE RICH REPEAT CONTAINING 53"/>
    <property type="match status" value="1"/>
</dbReference>
<dbReference type="FunFam" id="3.80.10.10:FF:001164">
    <property type="entry name" value="GH01279p"/>
    <property type="match status" value="1"/>
</dbReference>
<evidence type="ECO:0000256" key="3">
    <source>
        <dbReference type="SAM" id="Phobius"/>
    </source>
</evidence>
<dbReference type="PROSITE" id="PS51450">
    <property type="entry name" value="LRR"/>
    <property type="match status" value="3"/>
</dbReference>
<feature type="transmembrane region" description="Helical" evidence="3">
    <location>
        <begin position="633"/>
        <end position="655"/>
    </location>
</feature>
<keyword evidence="3" id="KW-0812">Transmembrane</keyword>
<proteinExistence type="predicted"/>
<evidence type="ECO:0008006" key="7">
    <source>
        <dbReference type="Google" id="ProtNLM"/>
    </source>
</evidence>
<organism evidence="5 6">
    <name type="scientific">Anopheles dirus</name>
    <dbReference type="NCBI Taxonomy" id="7168"/>
    <lineage>
        <taxon>Eukaryota</taxon>
        <taxon>Metazoa</taxon>
        <taxon>Ecdysozoa</taxon>
        <taxon>Arthropoda</taxon>
        <taxon>Hexapoda</taxon>
        <taxon>Insecta</taxon>
        <taxon>Pterygota</taxon>
        <taxon>Neoptera</taxon>
        <taxon>Endopterygota</taxon>
        <taxon>Diptera</taxon>
        <taxon>Nematocera</taxon>
        <taxon>Culicoidea</taxon>
        <taxon>Culicidae</taxon>
        <taxon>Anophelinae</taxon>
        <taxon>Anopheles</taxon>
    </lineage>
</organism>
<evidence type="ECO:0000256" key="2">
    <source>
        <dbReference type="ARBA" id="ARBA00022737"/>
    </source>
</evidence>
<dbReference type="InterPro" id="IPR001611">
    <property type="entry name" value="Leu-rich_rpt"/>
</dbReference>
<dbReference type="EnsemblMetazoa" id="ADIR014008-RA">
    <property type="protein sequence ID" value="ADIR014008-PA"/>
    <property type="gene ID" value="ADIR014008"/>
</dbReference>
<name>A0A182NVR4_9DIPT</name>
<keyword evidence="1" id="KW-0433">Leucine-rich repeat</keyword>
<reference evidence="5" key="2">
    <citation type="submission" date="2020-05" db="UniProtKB">
        <authorList>
            <consortium name="EnsemblMetazoa"/>
        </authorList>
    </citation>
    <scope>IDENTIFICATION</scope>
    <source>
        <strain evidence="5">WRAIR2</strain>
    </source>
</reference>
<evidence type="ECO:0000256" key="4">
    <source>
        <dbReference type="SAM" id="SignalP"/>
    </source>
</evidence>
<dbReference type="VEuPathDB" id="VectorBase:ADIR014008"/>
<keyword evidence="3" id="KW-1133">Transmembrane helix</keyword>
<keyword evidence="6" id="KW-1185">Reference proteome</keyword>
<keyword evidence="3" id="KW-0472">Membrane</keyword>
<evidence type="ECO:0000256" key="1">
    <source>
        <dbReference type="ARBA" id="ARBA00022614"/>
    </source>
</evidence>
<protein>
    <recommendedName>
        <fullName evidence="7">Leucine rich immune protein (TM)</fullName>
    </recommendedName>
</protein>